<proteinExistence type="inferred from homology"/>
<organism evidence="9 10">
    <name type="scientific">Gordonia oryzae</name>
    <dbReference type="NCBI Taxonomy" id="2487349"/>
    <lineage>
        <taxon>Bacteria</taxon>
        <taxon>Bacillati</taxon>
        <taxon>Actinomycetota</taxon>
        <taxon>Actinomycetes</taxon>
        <taxon>Mycobacteriales</taxon>
        <taxon>Gordoniaceae</taxon>
        <taxon>Gordonia</taxon>
    </lineage>
</organism>
<dbReference type="EMBL" id="RKMH01000004">
    <property type="protein sequence ID" value="RPA64715.1"/>
    <property type="molecule type" value="Genomic_DNA"/>
</dbReference>
<keyword evidence="5 7" id="KW-1133">Transmembrane helix</keyword>
<accession>A0A3N4GR56</accession>
<dbReference type="InterPro" id="IPR022764">
    <property type="entry name" value="Peptidase_S54_rhomboid_dom"/>
</dbReference>
<feature type="transmembrane region" description="Helical" evidence="7">
    <location>
        <begin position="130"/>
        <end position="148"/>
    </location>
</feature>
<reference evidence="9 10" key="1">
    <citation type="submission" date="2018-11" db="EMBL/GenBank/DDBJ databases">
        <title>Draft genome sequence of Gordonia sp. RS15-1S isolated from rice stems.</title>
        <authorList>
            <person name="Muangham S."/>
        </authorList>
    </citation>
    <scope>NUCLEOTIDE SEQUENCE [LARGE SCALE GENOMIC DNA]</scope>
    <source>
        <strain evidence="9 10">RS15-1S</strain>
    </source>
</reference>
<evidence type="ECO:0000256" key="6">
    <source>
        <dbReference type="ARBA" id="ARBA00023136"/>
    </source>
</evidence>
<dbReference type="InterPro" id="IPR050925">
    <property type="entry name" value="Rhomboid_protease_S54"/>
</dbReference>
<evidence type="ECO:0000313" key="10">
    <source>
        <dbReference type="Proteomes" id="UP000267536"/>
    </source>
</evidence>
<feature type="transmembrane region" description="Helical" evidence="7">
    <location>
        <begin position="237"/>
        <end position="257"/>
    </location>
</feature>
<protein>
    <submittedName>
        <fullName evidence="9">Rhomboid family intramembrane serine protease</fullName>
    </submittedName>
</protein>
<evidence type="ECO:0000259" key="8">
    <source>
        <dbReference type="Pfam" id="PF01694"/>
    </source>
</evidence>
<keyword evidence="6 7" id="KW-0472">Membrane</keyword>
<dbReference type="SUPFAM" id="SSF144091">
    <property type="entry name" value="Rhomboid-like"/>
    <property type="match status" value="1"/>
</dbReference>
<sequence length="302" mass="32186">MCYRHPDRPTALSCTRCGRQACPGCLHPAAVGHHCHDCVRGDGARGSGRQNIRRPDFGDRGIRSLVTRPVRARRPLATYTLIAINVVIFAYTVYAAHSFNVEVSGPLLHGELVRGNVFDGQYWRLLTAGFLHYSLLHLALNMISLYILGRELETALGIGGFVMVYMTALLGGSAAVMIAQSNEARSAGASGAIYGLMGAMLIVVLRMRVSPAPVLTIIAINLVMSFSIPGISLAAHVGGLMFGAAATAALIWVPRLLPQFLRTDRNATLAGWVAASALLIAAVAISVVVAVTYTGPILVYVH</sequence>
<feature type="transmembrane region" description="Helical" evidence="7">
    <location>
        <begin position="212"/>
        <end position="231"/>
    </location>
</feature>
<dbReference type="OrthoDB" id="9807874at2"/>
<evidence type="ECO:0000256" key="1">
    <source>
        <dbReference type="ARBA" id="ARBA00004141"/>
    </source>
</evidence>
<keyword evidence="4" id="KW-0378">Hydrolase</keyword>
<evidence type="ECO:0000313" key="9">
    <source>
        <dbReference type="EMBL" id="RPA64715.1"/>
    </source>
</evidence>
<gene>
    <name evidence="9" type="ORF">EF294_06185</name>
</gene>
<dbReference type="Gene3D" id="1.20.1540.10">
    <property type="entry name" value="Rhomboid-like"/>
    <property type="match status" value="1"/>
</dbReference>
<keyword evidence="10" id="KW-1185">Reference proteome</keyword>
<dbReference type="GO" id="GO:0016020">
    <property type="term" value="C:membrane"/>
    <property type="evidence" value="ECO:0007669"/>
    <property type="project" value="UniProtKB-SubCell"/>
</dbReference>
<feature type="domain" description="Peptidase S54 rhomboid" evidence="8">
    <location>
        <begin position="120"/>
        <end position="251"/>
    </location>
</feature>
<dbReference type="RefSeq" id="WP_123926857.1">
    <property type="nucleotide sequence ID" value="NZ_JBPSDP010000004.1"/>
</dbReference>
<name>A0A3N4GR56_9ACTN</name>
<feature type="transmembrane region" description="Helical" evidence="7">
    <location>
        <begin position="269"/>
        <end position="293"/>
    </location>
</feature>
<dbReference type="Proteomes" id="UP000267536">
    <property type="component" value="Unassembled WGS sequence"/>
</dbReference>
<feature type="transmembrane region" description="Helical" evidence="7">
    <location>
        <begin position="186"/>
        <end position="205"/>
    </location>
</feature>
<dbReference type="PANTHER" id="PTHR43731:SF14">
    <property type="entry name" value="PRESENILIN-ASSOCIATED RHOMBOID-LIKE PROTEIN, MITOCHONDRIAL"/>
    <property type="match status" value="1"/>
</dbReference>
<keyword evidence="3 7" id="KW-0812">Transmembrane</keyword>
<evidence type="ECO:0000256" key="2">
    <source>
        <dbReference type="ARBA" id="ARBA00009045"/>
    </source>
</evidence>
<evidence type="ECO:0000256" key="5">
    <source>
        <dbReference type="ARBA" id="ARBA00022989"/>
    </source>
</evidence>
<evidence type="ECO:0000256" key="4">
    <source>
        <dbReference type="ARBA" id="ARBA00022801"/>
    </source>
</evidence>
<keyword evidence="9" id="KW-0645">Protease</keyword>
<evidence type="ECO:0000256" key="3">
    <source>
        <dbReference type="ARBA" id="ARBA00022692"/>
    </source>
</evidence>
<feature type="transmembrane region" description="Helical" evidence="7">
    <location>
        <begin position="155"/>
        <end position="180"/>
    </location>
</feature>
<dbReference type="GO" id="GO:0004252">
    <property type="term" value="F:serine-type endopeptidase activity"/>
    <property type="evidence" value="ECO:0007669"/>
    <property type="project" value="InterPro"/>
</dbReference>
<dbReference type="GO" id="GO:0006508">
    <property type="term" value="P:proteolysis"/>
    <property type="evidence" value="ECO:0007669"/>
    <property type="project" value="UniProtKB-KW"/>
</dbReference>
<comment type="subcellular location">
    <subcellularLocation>
        <location evidence="1">Membrane</location>
        <topology evidence="1">Multi-pass membrane protein</topology>
    </subcellularLocation>
</comment>
<comment type="caution">
    <text evidence="9">The sequence shown here is derived from an EMBL/GenBank/DDBJ whole genome shotgun (WGS) entry which is preliminary data.</text>
</comment>
<comment type="similarity">
    <text evidence="2">Belongs to the peptidase S54 family.</text>
</comment>
<dbReference type="InterPro" id="IPR035952">
    <property type="entry name" value="Rhomboid-like_sf"/>
</dbReference>
<dbReference type="AlphaFoldDB" id="A0A3N4GR56"/>
<evidence type="ECO:0000256" key="7">
    <source>
        <dbReference type="SAM" id="Phobius"/>
    </source>
</evidence>
<dbReference type="Pfam" id="PF01694">
    <property type="entry name" value="Rhomboid"/>
    <property type="match status" value="1"/>
</dbReference>
<feature type="transmembrane region" description="Helical" evidence="7">
    <location>
        <begin position="76"/>
        <end position="97"/>
    </location>
</feature>
<dbReference type="PANTHER" id="PTHR43731">
    <property type="entry name" value="RHOMBOID PROTEASE"/>
    <property type="match status" value="1"/>
</dbReference>